<organism evidence="4 5">
    <name type="scientific">Actinomycetospora atypica</name>
    <dbReference type="NCBI Taxonomy" id="1290095"/>
    <lineage>
        <taxon>Bacteria</taxon>
        <taxon>Bacillati</taxon>
        <taxon>Actinomycetota</taxon>
        <taxon>Actinomycetes</taxon>
        <taxon>Pseudonocardiales</taxon>
        <taxon>Pseudonocardiaceae</taxon>
        <taxon>Actinomycetospora</taxon>
    </lineage>
</organism>
<comment type="caution">
    <text evidence="4">The sequence shown here is derived from an EMBL/GenBank/DDBJ whole genome shotgun (WGS) entry which is preliminary data.</text>
</comment>
<dbReference type="Pfam" id="PF03703">
    <property type="entry name" value="bPH_2"/>
    <property type="match status" value="1"/>
</dbReference>
<evidence type="ECO:0000256" key="1">
    <source>
        <dbReference type="SAM" id="MobiDB-lite"/>
    </source>
</evidence>
<gene>
    <name evidence="4" type="ORF">ACFPBZ_15895</name>
</gene>
<name>A0ABV9YQR6_9PSEU</name>
<protein>
    <submittedName>
        <fullName evidence="4">PH domain-containing protein</fullName>
    </submittedName>
</protein>
<feature type="domain" description="YdbS-like PH" evidence="3">
    <location>
        <begin position="78"/>
        <end position="151"/>
    </location>
</feature>
<feature type="region of interest" description="Disordered" evidence="1">
    <location>
        <begin position="165"/>
        <end position="204"/>
    </location>
</feature>
<keyword evidence="2" id="KW-0472">Membrane</keyword>
<keyword evidence="2" id="KW-0812">Transmembrane</keyword>
<dbReference type="RefSeq" id="WP_378037052.1">
    <property type="nucleotide sequence ID" value="NZ_JBHSIV010000016.1"/>
</dbReference>
<feature type="transmembrane region" description="Helical" evidence="2">
    <location>
        <begin position="51"/>
        <end position="72"/>
    </location>
</feature>
<evidence type="ECO:0000313" key="4">
    <source>
        <dbReference type="EMBL" id="MFC5063704.1"/>
    </source>
</evidence>
<dbReference type="EMBL" id="JBHSIV010000016">
    <property type="protein sequence ID" value="MFC5063704.1"/>
    <property type="molecule type" value="Genomic_DNA"/>
</dbReference>
<feature type="compositionally biased region" description="Basic and acidic residues" evidence="1">
    <location>
        <begin position="165"/>
        <end position="174"/>
    </location>
</feature>
<keyword evidence="5" id="KW-1185">Reference proteome</keyword>
<feature type="transmembrane region" description="Helical" evidence="2">
    <location>
        <begin position="25"/>
        <end position="45"/>
    </location>
</feature>
<dbReference type="InterPro" id="IPR005182">
    <property type="entry name" value="YdbS-like_PH"/>
</dbReference>
<keyword evidence="2" id="KW-1133">Transmembrane helix</keyword>
<accession>A0ABV9YQR6</accession>
<evidence type="ECO:0000313" key="5">
    <source>
        <dbReference type="Proteomes" id="UP001595947"/>
    </source>
</evidence>
<evidence type="ECO:0000256" key="2">
    <source>
        <dbReference type="SAM" id="Phobius"/>
    </source>
</evidence>
<dbReference type="Proteomes" id="UP001595947">
    <property type="component" value="Unassembled WGS sequence"/>
</dbReference>
<feature type="compositionally biased region" description="Acidic residues" evidence="1">
    <location>
        <begin position="175"/>
        <end position="204"/>
    </location>
</feature>
<sequence length="242" mass="27126">MAYPERLLVAGERVIVHVRPHWRMLVVPALAPPLTAFAGAWLVAVTQATPWATAVLVGVLVVALGVLGWFALAPVMRWRATHFVVTDRRILVREGVFSRTGIVVAGRSITVVRTVRARAERLLGSGTLVVGVDDAREPWRFDGLARVARVAAEVERMAQRRGGLDPDRWGSYRDDDLDDDLEDDDEDDPDDDLPVAYEDDGYDDDIVDAQWEDAQWDEHVSGRFPRLRRLSSARRRELPAGR</sequence>
<dbReference type="PANTHER" id="PTHR37938:SF1">
    <property type="entry name" value="BLL0215 PROTEIN"/>
    <property type="match status" value="1"/>
</dbReference>
<proteinExistence type="predicted"/>
<reference evidence="5" key="1">
    <citation type="journal article" date="2019" name="Int. J. Syst. Evol. Microbiol.">
        <title>The Global Catalogue of Microorganisms (GCM) 10K type strain sequencing project: providing services to taxonomists for standard genome sequencing and annotation.</title>
        <authorList>
            <consortium name="The Broad Institute Genomics Platform"/>
            <consortium name="The Broad Institute Genome Sequencing Center for Infectious Disease"/>
            <person name="Wu L."/>
            <person name="Ma J."/>
        </authorList>
    </citation>
    <scope>NUCLEOTIDE SEQUENCE [LARGE SCALE GENOMIC DNA]</scope>
    <source>
        <strain evidence="5">CGMCC 4.7093</strain>
    </source>
</reference>
<evidence type="ECO:0000259" key="3">
    <source>
        <dbReference type="Pfam" id="PF03703"/>
    </source>
</evidence>
<dbReference type="PANTHER" id="PTHR37938">
    <property type="entry name" value="BLL0215 PROTEIN"/>
    <property type="match status" value="1"/>
</dbReference>